<dbReference type="InterPro" id="IPR000845">
    <property type="entry name" value="Nucleoside_phosphorylase_d"/>
</dbReference>
<proteinExistence type="inferred from homology"/>
<keyword evidence="3 5" id="KW-0808">Transferase</keyword>
<dbReference type="OrthoDB" id="204058at2759"/>
<feature type="binding site" evidence="4">
    <location>
        <position position="209"/>
    </location>
    <ligand>
        <name>substrate</name>
    </ligand>
</feature>
<feature type="binding site" evidence="4">
    <location>
        <position position="86"/>
    </location>
    <ligand>
        <name>phosphate</name>
        <dbReference type="ChEBI" id="CHEBI:43474"/>
    </ligand>
</feature>
<evidence type="ECO:0000313" key="8">
    <source>
        <dbReference type="Proteomes" id="UP001153712"/>
    </source>
</evidence>
<dbReference type="Proteomes" id="UP001153712">
    <property type="component" value="Chromosome 4"/>
</dbReference>
<dbReference type="NCBIfam" id="TIGR01719">
    <property type="entry name" value="euk_UDPppase"/>
    <property type="match status" value="1"/>
</dbReference>
<dbReference type="GO" id="GO:0009166">
    <property type="term" value="P:nucleotide catabolic process"/>
    <property type="evidence" value="ECO:0007669"/>
    <property type="project" value="InterPro"/>
</dbReference>
<evidence type="ECO:0000256" key="2">
    <source>
        <dbReference type="ARBA" id="ARBA00022676"/>
    </source>
</evidence>
<evidence type="ECO:0000256" key="1">
    <source>
        <dbReference type="ARBA" id="ARBA00010456"/>
    </source>
</evidence>
<reference evidence="7" key="1">
    <citation type="submission" date="2022-01" db="EMBL/GenBank/DDBJ databases">
        <authorList>
            <person name="King R."/>
        </authorList>
    </citation>
    <scope>NUCLEOTIDE SEQUENCE</scope>
</reference>
<evidence type="ECO:0000256" key="3">
    <source>
        <dbReference type="ARBA" id="ARBA00022679"/>
    </source>
</evidence>
<dbReference type="CDD" id="cd17763">
    <property type="entry name" value="UP_hUPP-like"/>
    <property type="match status" value="1"/>
</dbReference>
<dbReference type="GO" id="GO:0006218">
    <property type="term" value="P:uridine catabolic process"/>
    <property type="evidence" value="ECO:0007669"/>
    <property type="project" value="TreeGrafter"/>
</dbReference>
<accession>A0A9P0DUQ8</accession>
<evidence type="ECO:0000256" key="5">
    <source>
        <dbReference type="RuleBase" id="RU361131"/>
    </source>
</evidence>
<comment type="similarity">
    <text evidence="1 5">Belongs to the PNP/UDP phosphorylase family.</text>
</comment>
<dbReference type="InterPro" id="IPR035994">
    <property type="entry name" value="Nucleoside_phosphorylase_sf"/>
</dbReference>
<comment type="catalytic activity">
    <reaction evidence="5">
        <text>uridine + phosphate = alpha-D-ribose 1-phosphate + uracil</text>
        <dbReference type="Rhea" id="RHEA:24388"/>
        <dbReference type="ChEBI" id="CHEBI:16704"/>
        <dbReference type="ChEBI" id="CHEBI:17568"/>
        <dbReference type="ChEBI" id="CHEBI:43474"/>
        <dbReference type="ChEBI" id="CHEBI:57720"/>
        <dbReference type="EC" id="2.4.2.3"/>
    </reaction>
</comment>
<dbReference type="GO" id="GO:0005829">
    <property type="term" value="C:cytosol"/>
    <property type="evidence" value="ECO:0007669"/>
    <property type="project" value="TreeGrafter"/>
</dbReference>
<organism evidence="7 8">
    <name type="scientific">Phyllotreta striolata</name>
    <name type="common">Striped flea beetle</name>
    <name type="synonym">Crioceris striolata</name>
    <dbReference type="NCBI Taxonomy" id="444603"/>
    <lineage>
        <taxon>Eukaryota</taxon>
        <taxon>Metazoa</taxon>
        <taxon>Ecdysozoa</taxon>
        <taxon>Arthropoda</taxon>
        <taxon>Hexapoda</taxon>
        <taxon>Insecta</taxon>
        <taxon>Pterygota</taxon>
        <taxon>Neoptera</taxon>
        <taxon>Endopterygota</taxon>
        <taxon>Coleoptera</taxon>
        <taxon>Polyphaga</taxon>
        <taxon>Cucujiformia</taxon>
        <taxon>Chrysomeloidea</taxon>
        <taxon>Chrysomelidae</taxon>
        <taxon>Galerucinae</taxon>
        <taxon>Alticini</taxon>
        <taxon>Phyllotreta</taxon>
    </lineage>
</organism>
<dbReference type="PROSITE" id="PS01232">
    <property type="entry name" value="PNP_UDP_1"/>
    <property type="match status" value="1"/>
</dbReference>
<dbReference type="GO" id="GO:0004850">
    <property type="term" value="F:uridine phosphorylase activity"/>
    <property type="evidence" value="ECO:0007669"/>
    <property type="project" value="UniProtKB-EC"/>
</dbReference>
<comment type="pathway">
    <text evidence="5">Pyrimidine metabolism; UMP biosynthesis via salvage pathway; uracil from uridine (phosphorylase route): step 1/1.</text>
</comment>
<keyword evidence="8" id="KW-1185">Reference proteome</keyword>
<dbReference type="EMBL" id="OU900097">
    <property type="protein sequence ID" value="CAH1184456.1"/>
    <property type="molecule type" value="Genomic_DNA"/>
</dbReference>
<comment type="function">
    <text evidence="5">Catalyzes the reversible phosphorylytic cleavage of uridine to uracil and ribose-1-phosphate which can then be utilized as carbon and energy sources or in the rescue of pyrimidine bases for nucleotide synthesis. Shows broad substrate specificity and can also accept deoxyuridine and other analogous compounds.</text>
</comment>
<feature type="domain" description="Nucleoside phosphorylase" evidence="6">
    <location>
        <begin position="45"/>
        <end position="263"/>
    </location>
</feature>
<feature type="binding site" evidence="4">
    <location>
        <position position="211"/>
    </location>
    <ligand>
        <name>substrate</name>
    </ligand>
</feature>
<name>A0A9P0DUQ8_PHYSR</name>
<dbReference type="EC" id="2.4.2.3" evidence="5"/>
<evidence type="ECO:0000256" key="4">
    <source>
        <dbReference type="PIRSR" id="PIRSR610059-50"/>
    </source>
</evidence>
<keyword evidence="2 5" id="KW-0328">Glycosyltransferase</keyword>
<protein>
    <recommendedName>
        <fullName evidence="5">Uridine phosphorylase</fullName>
        <ecNumber evidence="5">2.4.2.3</ecNumber>
    </recommendedName>
</protein>
<evidence type="ECO:0000259" key="6">
    <source>
        <dbReference type="Pfam" id="PF01048"/>
    </source>
</evidence>
<dbReference type="SUPFAM" id="SSF53167">
    <property type="entry name" value="Purine and uridine phosphorylases"/>
    <property type="match status" value="1"/>
</dbReference>
<dbReference type="Gene3D" id="3.40.50.1580">
    <property type="entry name" value="Nucleoside phosphorylase domain"/>
    <property type="match status" value="1"/>
</dbReference>
<evidence type="ECO:0000313" key="7">
    <source>
        <dbReference type="EMBL" id="CAH1184456.1"/>
    </source>
</evidence>
<dbReference type="InterPro" id="IPR018016">
    <property type="entry name" value="Nucleoside_phosphorylase_CS"/>
</dbReference>
<feature type="binding site" evidence="4">
    <location>
        <begin position="130"/>
        <end position="133"/>
    </location>
    <ligand>
        <name>phosphate</name>
        <dbReference type="ChEBI" id="CHEBI:43474"/>
    </ligand>
</feature>
<gene>
    <name evidence="7" type="ORF">PHYEVI_LOCUS7658</name>
</gene>
<dbReference type="AlphaFoldDB" id="A0A9P0DUQ8"/>
<dbReference type="PANTHER" id="PTHR43691:SF11">
    <property type="entry name" value="FI09636P-RELATED"/>
    <property type="match status" value="1"/>
</dbReference>
<sequence>MSRCICKRALSYTQNPNLECLNEDNLHHISLNTKMDLPGMFGNVKFVCTGGTDSRMRGFAEYIKQLIGERFPVGVELSNISAPANRYSMYKVGPVLCVSHGMGNPSMGILTNELIKLMHYAKCRDPVFFRIGTCGSIGHDGGTVIISDDCCDGCLRRFYSIPVLGKMLDRPAQLDKQLIIDLKNVVDKNDNFKVISGTTMCAEDFYEGQARMDGPFCKFSDEDKLQFFNRLCGQGIVNIEMESTSFAALTKQAGIKACVVCVALVNRLKGDSVRAYYLSLYLNRFFFETVFLDCRAEKCYGRMAEKTSNSRRQVHKEVLGRLLLYIIYFNAFLL</sequence>
<dbReference type="PANTHER" id="PTHR43691">
    <property type="entry name" value="URIDINE PHOSPHORYLASE"/>
    <property type="match status" value="1"/>
</dbReference>
<dbReference type="InterPro" id="IPR010059">
    <property type="entry name" value="Uridine_phosphorylase_euk"/>
</dbReference>
<dbReference type="Pfam" id="PF01048">
    <property type="entry name" value="PNP_UDP_1"/>
    <property type="match status" value="1"/>
</dbReference>